<evidence type="ECO:0000313" key="2">
    <source>
        <dbReference type="EMBL" id="GAM56795.1"/>
    </source>
</evidence>
<reference evidence="2 3" key="1">
    <citation type="submission" date="2015-01" db="EMBL/GenBank/DDBJ databases">
        <title>Vibrio sp. C1 JCM 19231 whole genome shotgun sequence.</title>
        <authorList>
            <person name="Sawabe T."/>
            <person name="Meirelles P."/>
            <person name="Feng G."/>
            <person name="Sayaka M."/>
            <person name="Hattori M."/>
            <person name="Ohkuma M."/>
        </authorList>
    </citation>
    <scope>NUCLEOTIDE SEQUENCE [LARGE SCALE GENOMIC DNA]</scope>
    <source>
        <strain evidence="3">JCM 19231</strain>
    </source>
</reference>
<evidence type="ECO:0000256" key="1">
    <source>
        <dbReference type="SAM" id="Phobius"/>
    </source>
</evidence>
<keyword evidence="2" id="KW-0378">Hydrolase</keyword>
<gene>
    <name evidence="2" type="ORF">JCM19231_1082</name>
</gene>
<keyword evidence="1" id="KW-0812">Transmembrane</keyword>
<keyword evidence="3" id="KW-1185">Reference proteome</keyword>
<organism evidence="2 3">
    <name type="scientific">Vibrio ishigakensis</name>
    <dbReference type="NCBI Taxonomy" id="1481914"/>
    <lineage>
        <taxon>Bacteria</taxon>
        <taxon>Pseudomonadati</taxon>
        <taxon>Pseudomonadota</taxon>
        <taxon>Gammaproteobacteria</taxon>
        <taxon>Vibrionales</taxon>
        <taxon>Vibrionaceae</taxon>
        <taxon>Vibrio</taxon>
    </lineage>
</organism>
<evidence type="ECO:0000313" key="3">
    <source>
        <dbReference type="Proteomes" id="UP000031671"/>
    </source>
</evidence>
<dbReference type="SUPFAM" id="SSF55008">
    <property type="entry name" value="HMA, heavy metal-associated domain"/>
    <property type="match status" value="1"/>
</dbReference>
<proteinExistence type="predicted"/>
<dbReference type="GO" id="GO:0016787">
    <property type="term" value="F:hydrolase activity"/>
    <property type="evidence" value="ECO:0007669"/>
    <property type="project" value="UniProtKB-KW"/>
</dbReference>
<dbReference type="AlphaFoldDB" id="A0A0B8NQC1"/>
<reference evidence="2 3" key="2">
    <citation type="submission" date="2015-01" db="EMBL/GenBank/DDBJ databases">
        <authorList>
            <consortium name="NBRP consortium"/>
            <person name="Sawabe T."/>
            <person name="Meirelles P."/>
            <person name="Feng G."/>
            <person name="Sayaka M."/>
            <person name="Hattori M."/>
            <person name="Ohkuma M."/>
        </authorList>
    </citation>
    <scope>NUCLEOTIDE SEQUENCE [LARGE SCALE GENOMIC DNA]</scope>
    <source>
        <strain evidence="3">JCM 19231</strain>
    </source>
</reference>
<name>A0A0B8NQC1_9VIBR</name>
<accession>A0A0B8NQC1</accession>
<dbReference type="InterPro" id="IPR036163">
    <property type="entry name" value="HMA_dom_sf"/>
</dbReference>
<sequence>MRIRVNTATHRAVLAWDNTQTKLSELLGIIHKLGYKAAPFEADKQEENYYRQMKQYLYRLGIAGLATMQVMMLAVACIWKCLVISSQSLSIISESSV</sequence>
<dbReference type="Proteomes" id="UP000031671">
    <property type="component" value="Unassembled WGS sequence"/>
</dbReference>
<comment type="caution">
    <text evidence="2">The sequence shown here is derived from an EMBL/GenBank/DDBJ whole genome shotgun (WGS) entry which is preliminary data.</text>
</comment>
<feature type="transmembrane region" description="Helical" evidence="1">
    <location>
        <begin position="56"/>
        <end position="79"/>
    </location>
</feature>
<keyword evidence="1" id="KW-1133">Transmembrane helix</keyword>
<dbReference type="EMBL" id="BBRZ01000037">
    <property type="protein sequence ID" value="GAM56795.1"/>
    <property type="molecule type" value="Genomic_DNA"/>
</dbReference>
<dbReference type="EC" id="3.6.3.4" evidence="2"/>
<dbReference type="GO" id="GO:0046872">
    <property type="term" value="F:metal ion binding"/>
    <property type="evidence" value="ECO:0007669"/>
    <property type="project" value="InterPro"/>
</dbReference>
<protein>
    <submittedName>
        <fullName evidence="2">Type cbb3 cytochrome oxidase biogenesis protein ccoI</fullName>
        <ecNumber evidence="2">3.6.3.4</ecNumber>
    </submittedName>
</protein>
<keyword evidence="1" id="KW-0472">Membrane</keyword>